<keyword evidence="13" id="KW-0739">Sodium transport</keyword>
<evidence type="ECO:0000256" key="15">
    <source>
        <dbReference type="ARBA" id="ARBA00034231"/>
    </source>
</evidence>
<comment type="catalytic activity">
    <reaction evidence="23">
        <text>taurohyocholate(out) + 2 Na(+)(out) = taurohyocholate(in) + 2 Na(+)(in)</text>
        <dbReference type="Rhea" id="RHEA:72171"/>
        <dbReference type="ChEBI" id="CHEBI:29101"/>
        <dbReference type="ChEBI" id="CHEBI:58874"/>
    </reaction>
</comment>
<keyword evidence="3" id="KW-0813">Transport</keyword>
<evidence type="ECO:0000256" key="22">
    <source>
        <dbReference type="ARBA" id="ARBA00049276"/>
    </source>
</evidence>
<evidence type="ECO:0000256" key="5">
    <source>
        <dbReference type="ARBA" id="ARBA00022692"/>
    </source>
</evidence>
<comment type="subcellular location">
    <subcellularLocation>
        <location evidence="1">Cell membrane</location>
        <topology evidence="1">Multi-pass membrane protein</topology>
    </subcellularLocation>
</comment>
<comment type="catalytic activity">
    <reaction evidence="16">
        <text>tauroallocholate(out) + 2 Na(+)(out) = tauroallocholate(in) + 2 Na(+)(in)</text>
        <dbReference type="Rhea" id="RHEA:51840"/>
        <dbReference type="ChEBI" id="CHEBI:29101"/>
        <dbReference type="ChEBI" id="CHEBI:191406"/>
    </reaction>
</comment>
<dbReference type="PANTHER" id="PTHR10361">
    <property type="entry name" value="SODIUM-BILE ACID COTRANSPORTER"/>
    <property type="match status" value="1"/>
</dbReference>
<keyword evidence="5 32" id="KW-0812">Transmembrane</keyword>
<evidence type="ECO:0000256" key="9">
    <source>
        <dbReference type="ARBA" id="ARBA00023055"/>
    </source>
</evidence>
<feature type="transmembrane region" description="Helical" evidence="32">
    <location>
        <begin position="43"/>
        <end position="65"/>
    </location>
</feature>
<feature type="transmembrane region" description="Helical" evidence="32">
    <location>
        <begin position="240"/>
        <end position="259"/>
    </location>
</feature>
<evidence type="ECO:0000256" key="13">
    <source>
        <dbReference type="ARBA" id="ARBA00023201"/>
    </source>
</evidence>
<keyword evidence="10" id="KW-0406">Ion transport</keyword>
<evidence type="ECO:0000313" key="34">
    <source>
        <dbReference type="Proteomes" id="UP000034805"/>
    </source>
</evidence>
<feature type="transmembrane region" description="Helical" evidence="32">
    <location>
        <begin position="211"/>
        <end position="233"/>
    </location>
</feature>
<evidence type="ECO:0000256" key="30">
    <source>
        <dbReference type="ARBA" id="ARBA00078029"/>
    </source>
</evidence>
<evidence type="ECO:0000256" key="23">
    <source>
        <dbReference type="ARBA" id="ARBA00051799"/>
    </source>
</evidence>
<evidence type="ECO:0000256" key="1">
    <source>
        <dbReference type="ARBA" id="ARBA00004651"/>
    </source>
</evidence>
<feature type="transmembrane region" description="Helical" evidence="32">
    <location>
        <begin position="135"/>
        <end position="159"/>
    </location>
</feature>
<dbReference type="FunFam" id="1.20.1530.20:FF:000016">
    <property type="entry name" value="Solute carrier family 10 member 1"/>
    <property type="match status" value="1"/>
</dbReference>
<comment type="catalytic activity">
    <reaction evidence="18">
        <text>taurodeoxycholate(out) + 2 Na(+)(out) = taurodeoxycholate(in) + 2 Na(+)(in)</text>
        <dbReference type="Rhea" id="RHEA:72087"/>
        <dbReference type="ChEBI" id="CHEBI:29101"/>
        <dbReference type="ChEBI" id="CHEBI:36261"/>
    </reaction>
</comment>
<dbReference type="Pfam" id="PF01758">
    <property type="entry name" value="SBF"/>
    <property type="match status" value="1"/>
</dbReference>
<evidence type="ECO:0000256" key="12">
    <source>
        <dbReference type="ARBA" id="ARBA00023180"/>
    </source>
</evidence>
<comment type="catalytic activity">
    <reaction evidence="19">
        <text>tauro-beta-muricholate(out) + 2 Na(+)(out) = tauro-beta-muricholate(in) + 2 Na(+)(in)</text>
        <dbReference type="Rhea" id="RHEA:72179"/>
        <dbReference type="ChEBI" id="CHEBI:29101"/>
        <dbReference type="ChEBI" id="CHEBI:133064"/>
    </reaction>
</comment>
<dbReference type="GO" id="GO:0005886">
    <property type="term" value="C:plasma membrane"/>
    <property type="evidence" value="ECO:0007669"/>
    <property type="project" value="UniProtKB-SubCell"/>
</dbReference>
<keyword evidence="6" id="KW-0769">Symport</keyword>
<evidence type="ECO:0000256" key="25">
    <source>
        <dbReference type="ARBA" id="ARBA00052405"/>
    </source>
</evidence>
<comment type="catalytic activity">
    <reaction evidence="22">
        <text>tauronorcholate(out) + 2 Na(+)(out) = tauronorcholate(in) + 2 Na(+)(in)</text>
        <dbReference type="Rhea" id="RHEA:71915"/>
        <dbReference type="ChEBI" id="CHEBI:29101"/>
        <dbReference type="ChEBI" id="CHEBI:191405"/>
    </reaction>
</comment>
<comment type="catalytic activity">
    <reaction evidence="15">
        <text>cholate(out) + 2 Na(+)(out) = cholate(in) + 2 Na(+)(in)</text>
        <dbReference type="Rhea" id="RHEA:71911"/>
        <dbReference type="ChEBI" id="CHEBI:29101"/>
        <dbReference type="ChEBI" id="CHEBI:29747"/>
    </reaction>
</comment>
<keyword evidence="7 32" id="KW-1133">Transmembrane helix</keyword>
<evidence type="ECO:0000256" key="18">
    <source>
        <dbReference type="ARBA" id="ARBA00047743"/>
    </source>
</evidence>
<dbReference type="EMBL" id="JARO02013666">
    <property type="protein sequence ID" value="KPP58583.1"/>
    <property type="molecule type" value="Genomic_DNA"/>
</dbReference>
<dbReference type="InterPro" id="IPR002657">
    <property type="entry name" value="BilAc:Na_symport/Acr3"/>
</dbReference>
<dbReference type="NCBIfam" id="TIGR00841">
    <property type="entry name" value="bass"/>
    <property type="match status" value="1"/>
</dbReference>
<sequence length="345" mass="36822">MNQSDGPSSSGFYSWDSTRGINSMPPNSTSSFHFSVSPEIDSAINGITIIILFVTMVSLGCTMEISKIKAHILKPKGVTIAVVAQFGIMPLIAFTLAKAFQLSPIEAVTVLICGCCPGGNLSNIFSLALQGDMNLSIVMTTCSNVVSLGMMPLLLYLYCQGFSNLENTVPYVSIMITLVMTLVPCAIGIAINHRVPAYSPIVMKAGLSSLLVASIAIGIMSGITVGGMVWMVLSPQLMAIASSMPMAGFCLGYTMSMFFKLSQECRRTISMETGCQNIQLCSAILKVGFPHEVIGPLYLFPLIFIVFQTGEALLLITVFRCYQRFKPPAHGKCIASADTAGGSLS</sequence>
<gene>
    <name evidence="33" type="ORF">Z043_123577</name>
</gene>
<evidence type="ECO:0000256" key="29">
    <source>
        <dbReference type="ARBA" id="ARBA00075246"/>
    </source>
</evidence>
<name>A0A0P7UDD8_SCLFO</name>
<evidence type="ECO:0000256" key="20">
    <source>
        <dbReference type="ARBA" id="ARBA00048327"/>
    </source>
</evidence>
<comment type="caution">
    <text evidence="33">The sequence shown here is derived from an EMBL/GenBank/DDBJ whole genome shotgun (WGS) entry which is preliminary data.</text>
</comment>
<feature type="transmembrane region" description="Helical" evidence="32">
    <location>
        <begin position="77"/>
        <end position="97"/>
    </location>
</feature>
<accession>A0A0P7UDD8</accession>
<reference evidence="33 34" key="1">
    <citation type="submission" date="2015-08" db="EMBL/GenBank/DDBJ databases">
        <title>The genome of the Asian arowana (Scleropages formosus).</title>
        <authorList>
            <person name="Tan M.H."/>
            <person name="Gan H.M."/>
            <person name="Croft L.J."/>
            <person name="Austin C.M."/>
        </authorList>
    </citation>
    <scope>NUCLEOTIDE SEQUENCE [LARGE SCALE GENOMIC DNA]</scope>
    <source>
        <strain evidence="33">Aro1</strain>
    </source>
</reference>
<evidence type="ECO:0000256" key="27">
    <source>
        <dbReference type="ARBA" id="ARBA00073206"/>
    </source>
</evidence>
<evidence type="ECO:0000256" key="2">
    <source>
        <dbReference type="ARBA" id="ARBA00006528"/>
    </source>
</evidence>
<dbReference type="InterPro" id="IPR038770">
    <property type="entry name" value="Na+/solute_symporter_sf"/>
</dbReference>
<dbReference type="GO" id="GO:0008508">
    <property type="term" value="F:bile acid:sodium symporter activity"/>
    <property type="evidence" value="ECO:0007669"/>
    <property type="project" value="TreeGrafter"/>
</dbReference>
<comment type="catalytic activity">
    <reaction evidence="25">
        <text>estrone 3-sulfate(out) + 2 Na(+)(out) = estrone 3-sulfate(in) + 2 Na(+)(in)</text>
        <dbReference type="Rhea" id="RHEA:71083"/>
        <dbReference type="ChEBI" id="CHEBI:29101"/>
        <dbReference type="ChEBI" id="CHEBI:60050"/>
    </reaction>
</comment>
<protein>
    <recommendedName>
        <fullName evidence="27">Hepatic sodium/bile acid cotransporter</fullName>
    </recommendedName>
    <alternativeName>
        <fullName evidence="29">Na(+)/bile acid cotransporter</fullName>
    </alternativeName>
    <alternativeName>
        <fullName evidence="28">Na(+)/taurocholate transport protein</fullName>
    </alternativeName>
    <alternativeName>
        <fullName evidence="30">Sodium/taurocholate cotransporting polypeptide</fullName>
    </alternativeName>
    <alternativeName>
        <fullName evidence="31">Solute carrier family 10 member 1</fullName>
    </alternativeName>
</protein>
<evidence type="ECO:0000256" key="8">
    <source>
        <dbReference type="ARBA" id="ARBA00023053"/>
    </source>
</evidence>
<dbReference type="InterPro" id="IPR004710">
    <property type="entry name" value="Bilac:Na_transpt"/>
</dbReference>
<evidence type="ECO:0000256" key="26">
    <source>
        <dbReference type="ARBA" id="ARBA00056510"/>
    </source>
</evidence>
<feature type="transmembrane region" description="Helical" evidence="32">
    <location>
        <begin position="171"/>
        <end position="191"/>
    </location>
</feature>
<evidence type="ECO:0000313" key="33">
    <source>
        <dbReference type="EMBL" id="KPP58583.1"/>
    </source>
</evidence>
<dbReference type="Gene3D" id="1.20.1530.20">
    <property type="match status" value="1"/>
</dbReference>
<comment type="catalytic activity">
    <reaction evidence="14">
        <text>glycocholate(out) + 2 Na(+)(out) = glycocholate(in) + 2 Na(+)(in)</text>
        <dbReference type="Rhea" id="RHEA:71935"/>
        <dbReference type="ChEBI" id="CHEBI:29101"/>
        <dbReference type="ChEBI" id="CHEBI:29746"/>
    </reaction>
</comment>
<keyword evidence="8" id="KW-0915">Sodium</keyword>
<proteinExistence type="inferred from homology"/>
<evidence type="ECO:0000256" key="17">
    <source>
        <dbReference type="ARBA" id="ARBA00047596"/>
    </source>
</evidence>
<dbReference type="Proteomes" id="UP000034805">
    <property type="component" value="Unassembled WGS sequence"/>
</dbReference>
<evidence type="ECO:0000256" key="14">
    <source>
        <dbReference type="ARBA" id="ARBA00034215"/>
    </source>
</evidence>
<evidence type="ECO:0000256" key="32">
    <source>
        <dbReference type="SAM" id="Phobius"/>
    </source>
</evidence>
<comment type="catalytic activity">
    <reaction evidence="20">
        <text>taurocholate(out) + 2 Na(+)(out) = taurocholate(in) + 2 Na(+)(in)</text>
        <dbReference type="Rhea" id="RHEA:71875"/>
        <dbReference type="ChEBI" id="CHEBI:29101"/>
        <dbReference type="ChEBI" id="CHEBI:36257"/>
    </reaction>
</comment>
<evidence type="ECO:0000256" key="24">
    <source>
        <dbReference type="ARBA" id="ARBA00052374"/>
    </source>
</evidence>
<evidence type="ECO:0000256" key="16">
    <source>
        <dbReference type="ARBA" id="ARBA00047311"/>
    </source>
</evidence>
<comment type="catalytic activity">
    <reaction evidence="17">
        <text>tauroursodeoxycholate(out) + 2 Na(+)(out) = tauroursodeoxycholate(in) + 2 Na(+)(in)</text>
        <dbReference type="Rhea" id="RHEA:71927"/>
        <dbReference type="ChEBI" id="CHEBI:29101"/>
        <dbReference type="ChEBI" id="CHEBI:132028"/>
    </reaction>
</comment>
<dbReference type="PANTHER" id="PTHR10361:SF40">
    <property type="entry name" value="HEPATIC SODIUM_BILE ACID COTRANSPORTER"/>
    <property type="match status" value="1"/>
</dbReference>
<evidence type="ECO:0000256" key="7">
    <source>
        <dbReference type="ARBA" id="ARBA00022989"/>
    </source>
</evidence>
<evidence type="ECO:0000256" key="21">
    <source>
        <dbReference type="ARBA" id="ARBA00048338"/>
    </source>
</evidence>
<evidence type="ECO:0000256" key="28">
    <source>
        <dbReference type="ARBA" id="ARBA00075177"/>
    </source>
</evidence>
<comment type="similarity">
    <text evidence="2">Belongs to the bile acid:sodium symporter (BASS) (TC 2.A.28) family.</text>
</comment>
<keyword evidence="12" id="KW-0325">Glycoprotein</keyword>
<keyword evidence="4" id="KW-1003">Cell membrane</keyword>
<comment type="catalytic activity">
    <reaction evidence="24">
        <text>taurohyodeoxycholate(out) + 2 Na(+)(out) = taurohyodeoxycholate(in) + 2 Na(+)(in)</text>
        <dbReference type="Rhea" id="RHEA:72167"/>
        <dbReference type="ChEBI" id="CHEBI:29101"/>
        <dbReference type="ChEBI" id="CHEBI:191407"/>
    </reaction>
</comment>
<evidence type="ECO:0000256" key="11">
    <source>
        <dbReference type="ARBA" id="ARBA00023136"/>
    </source>
</evidence>
<dbReference type="STRING" id="113540.ENSSFOP00015027014"/>
<organism evidence="33 34">
    <name type="scientific">Scleropages formosus</name>
    <name type="common">Asian bonytongue</name>
    <name type="synonym">Osteoglossum formosum</name>
    <dbReference type="NCBI Taxonomy" id="113540"/>
    <lineage>
        <taxon>Eukaryota</taxon>
        <taxon>Metazoa</taxon>
        <taxon>Chordata</taxon>
        <taxon>Craniata</taxon>
        <taxon>Vertebrata</taxon>
        <taxon>Euteleostomi</taxon>
        <taxon>Actinopterygii</taxon>
        <taxon>Neopterygii</taxon>
        <taxon>Teleostei</taxon>
        <taxon>Osteoglossocephala</taxon>
        <taxon>Osteoglossomorpha</taxon>
        <taxon>Osteoglossiformes</taxon>
        <taxon>Osteoglossidae</taxon>
        <taxon>Scleropages</taxon>
    </lineage>
</organism>
<feature type="transmembrane region" description="Helical" evidence="32">
    <location>
        <begin position="298"/>
        <end position="322"/>
    </location>
</feature>
<evidence type="ECO:0000256" key="3">
    <source>
        <dbReference type="ARBA" id="ARBA00022448"/>
    </source>
</evidence>
<comment type="function">
    <text evidence="26">As a major transporter of conjugated bile salts from plasma into the hepatocyte, it plays a key role in the enterohepatic circulation of bile salts necessary for the solubilization and absorption of dietary fat and fat-soluble vitamins. It is strictly dependent on the extracellular presence of sodium. It exhibits broad substrate specificity and transports various bile acids, such as taurocholate, cholate, as well as non-bile acid organic compounds, such as estrone sulfate. Works collaboratively with the ileal transporter (NTCP2), the organic solute transporter (OST), and the bile salt export pump (BSEP), to ensure efficacious biological recycling of bile acids during enterohepatic circulation.</text>
</comment>
<evidence type="ECO:0000256" key="4">
    <source>
        <dbReference type="ARBA" id="ARBA00022475"/>
    </source>
</evidence>
<keyword evidence="11 32" id="KW-0472">Membrane</keyword>
<comment type="catalytic activity">
    <reaction evidence="21">
        <text>taurochenodeoxycholate(out) + 2 Na(+)(out) = taurochenodeoxycholate(in) + 2 Na(+)(in)</text>
        <dbReference type="Rhea" id="RHEA:71923"/>
        <dbReference type="ChEBI" id="CHEBI:9407"/>
        <dbReference type="ChEBI" id="CHEBI:29101"/>
    </reaction>
</comment>
<keyword evidence="9" id="KW-0445">Lipid transport</keyword>
<evidence type="ECO:0000256" key="19">
    <source>
        <dbReference type="ARBA" id="ARBA00048013"/>
    </source>
</evidence>
<evidence type="ECO:0000256" key="31">
    <source>
        <dbReference type="ARBA" id="ARBA00082917"/>
    </source>
</evidence>
<evidence type="ECO:0000256" key="10">
    <source>
        <dbReference type="ARBA" id="ARBA00023065"/>
    </source>
</evidence>
<evidence type="ECO:0000256" key="6">
    <source>
        <dbReference type="ARBA" id="ARBA00022847"/>
    </source>
</evidence>
<dbReference type="AlphaFoldDB" id="A0A0P7UDD8"/>